<protein>
    <recommendedName>
        <fullName evidence="10">Purine nucleoside phosphorylase</fullName>
    </recommendedName>
</protein>
<dbReference type="Pfam" id="PF02578">
    <property type="entry name" value="Cu-oxidase_4"/>
    <property type="match status" value="1"/>
</dbReference>
<keyword evidence="3" id="KW-0808">Transferase</keyword>
<evidence type="ECO:0000313" key="13">
    <source>
        <dbReference type="Proteomes" id="UP001156873"/>
    </source>
</evidence>
<reference evidence="12 13" key="1">
    <citation type="submission" date="2023-04" db="EMBL/GenBank/DDBJ databases">
        <title>Luteimonas sp. M1R5S59.</title>
        <authorList>
            <person name="Sun J.-Q."/>
        </authorList>
    </citation>
    <scope>NUCLEOTIDE SEQUENCE [LARGE SCALE GENOMIC DNA]</scope>
    <source>
        <strain evidence="12 13">M1R5S59</strain>
    </source>
</reference>
<evidence type="ECO:0000256" key="6">
    <source>
        <dbReference type="ARBA" id="ARBA00022833"/>
    </source>
</evidence>
<comment type="catalytic activity">
    <reaction evidence="1">
        <text>inosine + phosphate = alpha-D-ribose 1-phosphate + hypoxanthine</text>
        <dbReference type="Rhea" id="RHEA:27646"/>
        <dbReference type="ChEBI" id="CHEBI:17368"/>
        <dbReference type="ChEBI" id="CHEBI:17596"/>
        <dbReference type="ChEBI" id="CHEBI:43474"/>
        <dbReference type="ChEBI" id="CHEBI:57720"/>
        <dbReference type="EC" id="2.4.2.1"/>
    </reaction>
    <physiologicalReaction direction="left-to-right" evidence="1">
        <dbReference type="Rhea" id="RHEA:27647"/>
    </physiologicalReaction>
</comment>
<comment type="catalytic activity">
    <reaction evidence="8">
        <text>adenosine + phosphate = alpha-D-ribose 1-phosphate + adenine</text>
        <dbReference type="Rhea" id="RHEA:27642"/>
        <dbReference type="ChEBI" id="CHEBI:16335"/>
        <dbReference type="ChEBI" id="CHEBI:16708"/>
        <dbReference type="ChEBI" id="CHEBI:43474"/>
        <dbReference type="ChEBI" id="CHEBI:57720"/>
        <dbReference type="EC" id="2.4.2.1"/>
    </reaction>
    <physiologicalReaction direction="left-to-right" evidence="8">
        <dbReference type="Rhea" id="RHEA:27643"/>
    </physiologicalReaction>
</comment>
<comment type="similarity">
    <text evidence="2 10">Belongs to the purine nucleoside phosphorylase YfiH/LACC1 family.</text>
</comment>
<evidence type="ECO:0000256" key="4">
    <source>
        <dbReference type="ARBA" id="ARBA00022723"/>
    </source>
</evidence>
<evidence type="ECO:0000256" key="8">
    <source>
        <dbReference type="ARBA" id="ARBA00048968"/>
    </source>
</evidence>
<dbReference type="SUPFAM" id="SSF64438">
    <property type="entry name" value="CNF1/YfiH-like putative cysteine hydrolases"/>
    <property type="match status" value="1"/>
</dbReference>
<dbReference type="Proteomes" id="UP001156873">
    <property type="component" value="Unassembled WGS sequence"/>
</dbReference>
<comment type="catalytic activity">
    <reaction evidence="7">
        <text>adenosine + H2O + H(+) = inosine + NH4(+)</text>
        <dbReference type="Rhea" id="RHEA:24408"/>
        <dbReference type="ChEBI" id="CHEBI:15377"/>
        <dbReference type="ChEBI" id="CHEBI:15378"/>
        <dbReference type="ChEBI" id="CHEBI:16335"/>
        <dbReference type="ChEBI" id="CHEBI:17596"/>
        <dbReference type="ChEBI" id="CHEBI:28938"/>
        <dbReference type="EC" id="3.5.4.4"/>
    </reaction>
    <physiologicalReaction direction="left-to-right" evidence="7">
        <dbReference type="Rhea" id="RHEA:24409"/>
    </physiologicalReaction>
</comment>
<evidence type="ECO:0000256" key="7">
    <source>
        <dbReference type="ARBA" id="ARBA00047989"/>
    </source>
</evidence>
<evidence type="ECO:0000256" key="10">
    <source>
        <dbReference type="RuleBase" id="RU361274"/>
    </source>
</evidence>
<keyword evidence="5" id="KW-0378">Hydrolase</keyword>
<organism evidence="12 13">
    <name type="scientific">Luteimonas kalidii</name>
    <dbReference type="NCBI Taxonomy" id="3042025"/>
    <lineage>
        <taxon>Bacteria</taxon>
        <taxon>Pseudomonadati</taxon>
        <taxon>Pseudomonadota</taxon>
        <taxon>Gammaproteobacteria</taxon>
        <taxon>Lysobacterales</taxon>
        <taxon>Lysobacteraceae</taxon>
        <taxon>Luteimonas</taxon>
    </lineage>
</organism>
<dbReference type="CDD" id="cd16833">
    <property type="entry name" value="YfiH"/>
    <property type="match status" value="1"/>
</dbReference>
<evidence type="ECO:0000256" key="3">
    <source>
        <dbReference type="ARBA" id="ARBA00022679"/>
    </source>
</evidence>
<accession>A0ABT6JRB6</accession>
<dbReference type="EMBL" id="JARXRO010000011">
    <property type="protein sequence ID" value="MDH5833055.1"/>
    <property type="molecule type" value="Genomic_DNA"/>
</dbReference>
<evidence type="ECO:0000256" key="11">
    <source>
        <dbReference type="SAM" id="MobiDB-lite"/>
    </source>
</evidence>
<proteinExistence type="inferred from homology"/>
<sequence length="292" mass="30344">MSARIDASAALPANVHAFTTVRHGAGHSRAPFDSFNLGNFRGPQGDDPAVVARNRAELLSRFALPAWPHWLKQVHGTRVLRVESPAAAPPGLADRMPPGPEPGAAATMRAPTGEPSAAMDGDEPEADAAVTSTPGVVLAILTADCLPVVFAARDGRELAAAHAGWPGLSRGMLEATLAAMRSAPVDLVAWIGPCAGPARYEVGRDVYAAFVAHDPGAAAAFVPTREGHWLADLPALARRRLVAAGMRAADIHGGDLCTLSGPDRFFSHRRDGRSGRLATVAWIEPPPGSAAA</sequence>
<dbReference type="NCBIfam" id="TIGR00726">
    <property type="entry name" value="peptidoglycan editing factor PgeF"/>
    <property type="match status" value="1"/>
</dbReference>
<evidence type="ECO:0000256" key="2">
    <source>
        <dbReference type="ARBA" id="ARBA00007353"/>
    </source>
</evidence>
<dbReference type="InterPro" id="IPR011324">
    <property type="entry name" value="Cytotoxic_necrot_fac-like_cat"/>
</dbReference>
<comment type="caution">
    <text evidence="12">The sequence shown here is derived from an EMBL/GenBank/DDBJ whole genome shotgun (WGS) entry which is preliminary data.</text>
</comment>
<evidence type="ECO:0000256" key="1">
    <source>
        <dbReference type="ARBA" id="ARBA00000553"/>
    </source>
</evidence>
<dbReference type="InterPro" id="IPR003730">
    <property type="entry name" value="Cu_polyphenol_OxRdtase"/>
</dbReference>
<dbReference type="PANTHER" id="PTHR30616">
    <property type="entry name" value="UNCHARACTERIZED PROTEIN YFIH"/>
    <property type="match status" value="1"/>
</dbReference>
<evidence type="ECO:0000256" key="5">
    <source>
        <dbReference type="ARBA" id="ARBA00022801"/>
    </source>
</evidence>
<evidence type="ECO:0000313" key="12">
    <source>
        <dbReference type="EMBL" id="MDH5833055.1"/>
    </source>
</evidence>
<name>A0ABT6JRB6_9GAMM</name>
<keyword evidence="13" id="KW-1185">Reference proteome</keyword>
<evidence type="ECO:0000256" key="9">
    <source>
        <dbReference type="ARBA" id="ARBA00049893"/>
    </source>
</evidence>
<feature type="region of interest" description="Disordered" evidence="11">
    <location>
        <begin position="87"/>
        <end position="128"/>
    </location>
</feature>
<dbReference type="InterPro" id="IPR038371">
    <property type="entry name" value="Cu_polyphenol_OxRdtase_sf"/>
</dbReference>
<dbReference type="Gene3D" id="3.60.140.10">
    <property type="entry name" value="CNF1/YfiH-like putative cysteine hydrolases"/>
    <property type="match status" value="1"/>
</dbReference>
<gene>
    <name evidence="12" type="primary">pgeF</name>
    <name evidence="12" type="ORF">QFW81_03815</name>
</gene>
<dbReference type="RefSeq" id="WP_280577239.1">
    <property type="nucleotide sequence ID" value="NZ_JARXRO010000011.1"/>
</dbReference>
<comment type="catalytic activity">
    <reaction evidence="9">
        <text>S-methyl-5'-thioadenosine + phosphate = 5-(methylsulfanyl)-alpha-D-ribose 1-phosphate + adenine</text>
        <dbReference type="Rhea" id="RHEA:11852"/>
        <dbReference type="ChEBI" id="CHEBI:16708"/>
        <dbReference type="ChEBI" id="CHEBI:17509"/>
        <dbReference type="ChEBI" id="CHEBI:43474"/>
        <dbReference type="ChEBI" id="CHEBI:58533"/>
        <dbReference type="EC" id="2.4.2.28"/>
    </reaction>
    <physiologicalReaction direction="left-to-right" evidence="9">
        <dbReference type="Rhea" id="RHEA:11853"/>
    </physiologicalReaction>
</comment>
<dbReference type="PANTHER" id="PTHR30616:SF2">
    <property type="entry name" value="PURINE NUCLEOSIDE PHOSPHORYLASE LACC1"/>
    <property type="match status" value="1"/>
</dbReference>
<keyword evidence="4" id="KW-0479">Metal-binding</keyword>
<keyword evidence="6" id="KW-0862">Zinc</keyword>